<evidence type="ECO:0000256" key="1">
    <source>
        <dbReference type="SAM" id="MobiDB-lite"/>
    </source>
</evidence>
<reference evidence="2" key="1">
    <citation type="journal article" date="2016" name="Nat. Genet.">
        <title>A high-quality carrot genome assembly provides new insights into carotenoid accumulation and asterid genome evolution.</title>
        <authorList>
            <person name="Iorizzo M."/>
            <person name="Ellison S."/>
            <person name="Senalik D."/>
            <person name="Zeng P."/>
            <person name="Satapoomin P."/>
            <person name="Huang J."/>
            <person name="Bowman M."/>
            <person name="Iovene M."/>
            <person name="Sanseverino W."/>
            <person name="Cavagnaro P."/>
            <person name="Yildiz M."/>
            <person name="Macko-Podgorni A."/>
            <person name="Moranska E."/>
            <person name="Grzebelus E."/>
            <person name="Grzebelus D."/>
            <person name="Ashrafi H."/>
            <person name="Zheng Z."/>
            <person name="Cheng S."/>
            <person name="Spooner D."/>
            <person name="Van Deynze A."/>
            <person name="Simon P."/>
        </authorList>
    </citation>
    <scope>NUCLEOTIDE SEQUENCE [LARGE SCALE GENOMIC DNA]</scope>
    <source>
        <tissue evidence="2">Leaf</tissue>
    </source>
</reference>
<dbReference type="PANTHER" id="PTHR33193">
    <property type="entry name" value="DOMAIN PROTEIN, PUTATIVE (DUF3511)-RELATED"/>
    <property type="match status" value="1"/>
</dbReference>
<dbReference type="PANTHER" id="PTHR33193:SF71">
    <property type="entry name" value="OS02G0223700 PROTEIN"/>
    <property type="match status" value="1"/>
</dbReference>
<gene>
    <name evidence="2" type="ORF">DCAR_026407</name>
    <name evidence="3" type="ORF">DCAR_0730317</name>
</gene>
<evidence type="ECO:0000313" key="2">
    <source>
        <dbReference type="EMBL" id="KZM89332.1"/>
    </source>
</evidence>
<accession>A0A161ZP68</accession>
<proteinExistence type="predicted"/>
<organism evidence="2">
    <name type="scientific">Daucus carota subsp. sativus</name>
    <name type="common">Carrot</name>
    <dbReference type="NCBI Taxonomy" id="79200"/>
    <lineage>
        <taxon>Eukaryota</taxon>
        <taxon>Viridiplantae</taxon>
        <taxon>Streptophyta</taxon>
        <taxon>Embryophyta</taxon>
        <taxon>Tracheophyta</taxon>
        <taxon>Spermatophyta</taxon>
        <taxon>Magnoliopsida</taxon>
        <taxon>eudicotyledons</taxon>
        <taxon>Gunneridae</taxon>
        <taxon>Pentapetalae</taxon>
        <taxon>asterids</taxon>
        <taxon>campanulids</taxon>
        <taxon>Apiales</taxon>
        <taxon>Apiaceae</taxon>
        <taxon>Apioideae</taxon>
        <taxon>Scandiceae</taxon>
        <taxon>Daucinae</taxon>
        <taxon>Daucus</taxon>
        <taxon>Daucus sect. Daucus</taxon>
    </lineage>
</organism>
<dbReference type="EMBL" id="CP093349">
    <property type="protein sequence ID" value="WOH10843.1"/>
    <property type="molecule type" value="Genomic_DNA"/>
</dbReference>
<sequence length="123" mass="14167">MDSYRSKSCRDGREMQVERDGQVERDSAVVPYGMNHDMPRSYSTSHATGGYNYNSNNLMMGKDLQMKKMKSSQGLGKSWSLNDPELKRKKRVAGYKVYAVEGKVKGSVRKGFRWIKDIVYGWR</sequence>
<dbReference type="KEGG" id="dcr:108195095"/>
<dbReference type="OrthoDB" id="1655903at2759"/>
<dbReference type="Gramene" id="KZM89332">
    <property type="protein sequence ID" value="KZM89332"/>
    <property type="gene ID" value="DCAR_026407"/>
</dbReference>
<dbReference type="STRING" id="79200.A0A161ZP68"/>
<name>A0A161ZP68_DAUCS</name>
<protein>
    <recommendedName>
        <fullName evidence="5">DUF3511 domain-containing protein</fullName>
    </recommendedName>
</protein>
<dbReference type="AlphaFoldDB" id="A0A161ZP68"/>
<dbReference type="Proteomes" id="UP000077755">
    <property type="component" value="Chromosome 7"/>
</dbReference>
<dbReference type="Pfam" id="PF12023">
    <property type="entry name" value="DUF3511"/>
    <property type="match status" value="1"/>
</dbReference>
<dbReference type="InterPro" id="IPR021899">
    <property type="entry name" value="DUF3511"/>
</dbReference>
<evidence type="ECO:0000313" key="4">
    <source>
        <dbReference type="Proteomes" id="UP000077755"/>
    </source>
</evidence>
<feature type="region of interest" description="Disordered" evidence="1">
    <location>
        <begin position="1"/>
        <end position="26"/>
    </location>
</feature>
<evidence type="ECO:0008006" key="5">
    <source>
        <dbReference type="Google" id="ProtNLM"/>
    </source>
</evidence>
<evidence type="ECO:0000313" key="3">
    <source>
        <dbReference type="EMBL" id="WOH10843.1"/>
    </source>
</evidence>
<keyword evidence="4" id="KW-1185">Reference proteome</keyword>
<reference evidence="3" key="2">
    <citation type="submission" date="2022-03" db="EMBL/GenBank/DDBJ databases">
        <title>Draft title - Genomic analysis of global carrot germplasm unveils the trajectory of domestication and the origin of high carotenoid orange carrot.</title>
        <authorList>
            <person name="Iorizzo M."/>
            <person name="Ellison S."/>
            <person name="Senalik D."/>
            <person name="Macko-Podgorni A."/>
            <person name="Grzebelus D."/>
            <person name="Bostan H."/>
            <person name="Rolling W."/>
            <person name="Curaba J."/>
            <person name="Simon P."/>
        </authorList>
    </citation>
    <scope>NUCLEOTIDE SEQUENCE</scope>
    <source>
        <tissue evidence="3">Leaf</tissue>
    </source>
</reference>
<dbReference type="EMBL" id="LNRQ01000007">
    <property type="protein sequence ID" value="KZM89332.1"/>
    <property type="molecule type" value="Genomic_DNA"/>
</dbReference>